<dbReference type="EMBL" id="UINC01014350">
    <property type="protein sequence ID" value="SVA61261.1"/>
    <property type="molecule type" value="Genomic_DNA"/>
</dbReference>
<protein>
    <submittedName>
        <fullName evidence="1">Uncharacterized protein</fullName>
    </submittedName>
</protein>
<dbReference type="AlphaFoldDB" id="A0A381X9U5"/>
<evidence type="ECO:0000313" key="1">
    <source>
        <dbReference type="EMBL" id="SVA61261.1"/>
    </source>
</evidence>
<gene>
    <name evidence="1" type="ORF">METZ01_LOCUS114115</name>
</gene>
<feature type="non-terminal residue" evidence="1">
    <location>
        <position position="129"/>
    </location>
</feature>
<dbReference type="PROSITE" id="PS51257">
    <property type="entry name" value="PROKAR_LIPOPROTEIN"/>
    <property type="match status" value="1"/>
</dbReference>
<reference evidence="1" key="1">
    <citation type="submission" date="2018-05" db="EMBL/GenBank/DDBJ databases">
        <authorList>
            <person name="Lanie J.A."/>
            <person name="Ng W.-L."/>
            <person name="Kazmierczak K.M."/>
            <person name="Andrzejewski T.M."/>
            <person name="Davidsen T.M."/>
            <person name="Wayne K.J."/>
            <person name="Tettelin H."/>
            <person name="Glass J.I."/>
            <person name="Rusch D."/>
            <person name="Podicherti R."/>
            <person name="Tsui H.-C.T."/>
            <person name="Winkler M.E."/>
        </authorList>
    </citation>
    <scope>NUCLEOTIDE SEQUENCE</scope>
</reference>
<accession>A0A381X9U5</accession>
<proteinExistence type="predicted"/>
<organism evidence="1">
    <name type="scientific">marine metagenome</name>
    <dbReference type="NCBI Taxonomy" id="408172"/>
    <lineage>
        <taxon>unclassified sequences</taxon>
        <taxon>metagenomes</taxon>
        <taxon>ecological metagenomes</taxon>
    </lineage>
</organism>
<sequence>MYFRQIYIFILAVSLLSTGCQSLATDPGNSTIGEVKSDEGLNYWGGAYNDEGHAVVQTYDGGYAVAGTQYSSGTQYDLSLVTFNSSLVEQGSKVMDFAIAANDSFPNYASDIQQTPDGGYISVGSTFNG</sequence>
<name>A0A381X9U5_9ZZZZ</name>